<keyword evidence="1" id="KW-0677">Repeat</keyword>
<dbReference type="InterPro" id="IPR045351">
    <property type="entry name" value="DUF6531"/>
</dbReference>
<dbReference type="Pfam" id="PF25023">
    <property type="entry name" value="TEN_YD-shell"/>
    <property type="match status" value="4"/>
</dbReference>
<keyword evidence="6" id="KW-1185">Reference proteome</keyword>
<organism evidence="5 6">
    <name type="scientific">Rhodoferax antarcticus ANT.BR</name>
    <dbReference type="NCBI Taxonomy" id="1111071"/>
    <lineage>
        <taxon>Bacteria</taxon>
        <taxon>Pseudomonadati</taxon>
        <taxon>Pseudomonadota</taxon>
        <taxon>Betaproteobacteria</taxon>
        <taxon>Burkholderiales</taxon>
        <taxon>Comamonadaceae</taxon>
        <taxon>Rhodoferax</taxon>
    </lineage>
</organism>
<evidence type="ECO:0000256" key="1">
    <source>
        <dbReference type="ARBA" id="ARBA00022737"/>
    </source>
</evidence>
<comment type="caution">
    <text evidence="5">The sequence shown here is derived from an EMBL/GenBank/DDBJ whole genome shotgun (WGS) entry which is preliminary data.</text>
</comment>
<evidence type="ECO:0000259" key="4">
    <source>
        <dbReference type="Pfam" id="PF25023"/>
    </source>
</evidence>
<dbReference type="InterPro" id="IPR022385">
    <property type="entry name" value="Rhs_assc_core"/>
</dbReference>
<dbReference type="PANTHER" id="PTHR32305">
    <property type="match status" value="1"/>
</dbReference>
<feature type="domain" description="Teneurin-like YD-shell" evidence="4">
    <location>
        <begin position="907"/>
        <end position="1023"/>
    </location>
</feature>
<dbReference type="NCBIfam" id="TIGR03696">
    <property type="entry name" value="Rhs_assc_core"/>
    <property type="match status" value="1"/>
</dbReference>
<dbReference type="Pfam" id="PF20148">
    <property type="entry name" value="DUF6531"/>
    <property type="match status" value="1"/>
</dbReference>
<dbReference type="NCBIfam" id="TIGR01643">
    <property type="entry name" value="YD_repeat_2x"/>
    <property type="match status" value="7"/>
</dbReference>
<evidence type="ECO:0000313" key="6">
    <source>
        <dbReference type="Proteomes" id="UP000185911"/>
    </source>
</evidence>
<sequence length="1499" mass="161656">MNCKLKTTPLGLRFWANFKMIGKAESAMRGIHRELAKTRLFRGLFFCFWMALWQSSFASPLIGTAAIKVPRKDVWGVYDQYYGFQNFTDAIESVHASLSANSYPCGTNGAVPIGYFTSTYSIALGQLTIYVSCRALNGSVGNGLYGSVAETCPKSSGYVNSKSSMGLLVCADLAGINMAKSAGQTEGPGCKVSTSSTCNPINIGTGNKWLREQDYVGFGSYPLQFSRFYNSGVLINTILGSQWSTHYSRKLMVSTNASYPIVGVFREDGKVYTYSLTNGVWVSDADIKDKLTQSPGGGWNLITNTNEVESYDATGKLLSIRNAAGLAHTMDYDSAGRIWHVTDQAGRKLTFTYDSNNRIYVLTVPNGGQYQYDYDIFGNLIRVTYPDARTKQYLYNEAGYSITTVGFATYPNVLTGIIDESGSRYASYWYADGKAYKEEHAPGLNLGIDRNTLSFGSDASGNPRTIVTDALNTARTYSYKTILGIPRSTGQTQPAGSGSAAASSAQTYDASGNVTSRKDFVGNTTCYSYDLTRNLETVRVEGLAPGKACPSNLAAYQPIIIGNSVERKITTQWHASYRLPTLIAEPLRVTTLFYDPGTGNLLTQTLQPTTDATGGAGSAATYTGIARTTTNTYFSTSDARNGQLHTVDGPRTDVTDITSFDYDTTTGDLISITNALNQTTTLSSYDADGRPEHVTDPNGLSTFLTYAVRGRLTSIDSGGEITTYTYDAIGNLIGVVRPDGSQFTYAYDAAHRLTQITDSLGNHINYTLDAIGNRTQEKVFDSAGTQVVGHSRTFDALSRLYQDIGAVNQTTVFSYDANGNLATVKDPLNRQSTSAYDALNRLLSSKDPANGITALGYDNRDQLVKVTDPRNLITQYTTDGLGNESQLTSPDTGITGRTLDAAGNVLTMTDAKGQLRTYTFDALNRVLTATYSKAPTTPITISYTYDQGVNGIGHLTGITEPTGTTAYGYDQHGRLTSGTRTAHGMQYTTIYSYDSQGRLASIGYPSGRLVSYTFDAMGRVSGVSSTVNNVTKALASNITYAPFGGVSGFSFGDGTTAPVQSYARTFDQDGRLATYTLKGVLNTVGFDAASQITIITNAQSPTLPALYGYDNLSRLTNYAQNTTGYNYSYDADGNRTSLTIGASTTTYTYPATSNRLSGVVRGATAPVTTDANGSVINDFDRQYAYDLRGKLIQTTTTLGNVNYEVDAKGLRVRKQAAYSGGSDTMFFYDGQGHLIGEVPTGGATFSKEYVYLGDLPLAVTDAAGGFNYVHTDHLGTPRVITNAAAQAVWRWDNSDPYGDNVPNENPSGLGVYHFDIGFPGQYSDRETGIVYNINRNLNKATGRYNESDLIGLDGGVNTYGYADGSPVTKTDPFGLATYICKRPLGGSPGSYAPPLLNHTYVCIGSGANITCGSTTASSGGAMSNIFGSSKGKPTTSVTDYYKREACEERQSDDRCIETCIANELENPTRPKYGVGPSGTDCQEYTEDVVRTCEKRCVRR</sequence>
<accession>A0A1Q8Y981</accession>
<name>A0A1Q8Y981_9BURK</name>
<dbReference type="InterPro" id="IPR031325">
    <property type="entry name" value="RHS_repeat"/>
</dbReference>
<feature type="domain" description="Teneurin-like YD-shell" evidence="4">
    <location>
        <begin position="625"/>
        <end position="773"/>
    </location>
</feature>
<dbReference type="InterPro" id="IPR006530">
    <property type="entry name" value="YD"/>
</dbReference>
<evidence type="ECO:0000259" key="3">
    <source>
        <dbReference type="Pfam" id="PF20148"/>
    </source>
</evidence>
<dbReference type="InterPro" id="IPR056823">
    <property type="entry name" value="TEN-like_YD-shell"/>
</dbReference>
<dbReference type="InterPro" id="IPR050708">
    <property type="entry name" value="T6SS_VgrG/RHS"/>
</dbReference>
<feature type="region of interest" description="Disordered" evidence="2">
    <location>
        <begin position="488"/>
        <end position="508"/>
    </location>
</feature>
<dbReference type="PANTHER" id="PTHR32305:SF15">
    <property type="entry name" value="PROTEIN RHSA-RELATED"/>
    <property type="match status" value="1"/>
</dbReference>
<feature type="compositionally biased region" description="Low complexity" evidence="2">
    <location>
        <begin position="495"/>
        <end position="505"/>
    </location>
</feature>
<gene>
    <name evidence="5" type="ORF">BLL52_4146</name>
</gene>
<reference evidence="5 6" key="1">
    <citation type="submission" date="2017-01" db="EMBL/GenBank/DDBJ databases">
        <title>Genome sequence of Rhodoferax antarcticus ANT.BR, a psychrophilic purple nonsulfur bacterium from an Antarctic microbial mat.</title>
        <authorList>
            <person name="Baker J."/>
            <person name="Riester C."/>
            <person name="Skinner B."/>
            <person name="Newell A."/>
            <person name="Swingley W."/>
            <person name="Madigan M."/>
            <person name="Jung D."/>
            <person name="Asao M."/>
            <person name="Chen M."/>
            <person name="Loughlin P."/>
            <person name="Pan H."/>
            <person name="Lin S."/>
            <person name="Li N."/>
            <person name="Shaw J."/>
            <person name="Prado M."/>
            <person name="Sherman C."/>
            <person name="Li X."/>
            <person name="Tang J."/>
            <person name="Blankenship R."/>
            <person name="Zhao T."/>
            <person name="Touchman J."/>
            <person name="Sattley M."/>
        </authorList>
    </citation>
    <scope>NUCLEOTIDE SEQUENCE [LARGE SCALE GENOMIC DNA]</scope>
    <source>
        <strain evidence="5 6">ANT.BR</strain>
    </source>
</reference>
<proteinExistence type="predicted"/>
<feature type="domain" description="Teneurin-like YD-shell" evidence="4">
    <location>
        <begin position="1085"/>
        <end position="1349"/>
    </location>
</feature>
<evidence type="ECO:0000256" key="2">
    <source>
        <dbReference type="SAM" id="MobiDB-lite"/>
    </source>
</evidence>
<feature type="domain" description="DUF6531" evidence="3">
    <location>
        <begin position="199"/>
        <end position="274"/>
    </location>
</feature>
<dbReference type="Proteomes" id="UP000185911">
    <property type="component" value="Unassembled WGS sequence"/>
</dbReference>
<dbReference type="Gene3D" id="2.180.10.10">
    <property type="entry name" value="RHS repeat-associated core"/>
    <property type="match status" value="4"/>
</dbReference>
<dbReference type="EMBL" id="MSYM01000020">
    <property type="protein sequence ID" value="OLP04544.1"/>
    <property type="molecule type" value="Genomic_DNA"/>
</dbReference>
<evidence type="ECO:0000313" key="5">
    <source>
        <dbReference type="EMBL" id="OLP04544.1"/>
    </source>
</evidence>
<feature type="domain" description="Teneurin-like YD-shell" evidence="4">
    <location>
        <begin position="310"/>
        <end position="556"/>
    </location>
</feature>
<protein>
    <submittedName>
        <fullName evidence="5">YD repeat protein</fullName>
    </submittedName>
</protein>
<dbReference type="Pfam" id="PF05593">
    <property type="entry name" value="RHS_repeat"/>
    <property type="match status" value="1"/>
</dbReference>